<dbReference type="Pfam" id="PF13560">
    <property type="entry name" value="HTH_31"/>
    <property type="match status" value="1"/>
</dbReference>
<dbReference type="InterPro" id="IPR001387">
    <property type="entry name" value="Cro/C1-type_HTH"/>
</dbReference>
<dbReference type="AlphaFoldDB" id="A0A8T4J3G5"/>
<evidence type="ECO:0000313" key="2">
    <source>
        <dbReference type="Proteomes" id="UP000675554"/>
    </source>
</evidence>
<dbReference type="CDD" id="cd00093">
    <property type="entry name" value="HTH_XRE"/>
    <property type="match status" value="1"/>
</dbReference>
<comment type="caution">
    <text evidence="1">The sequence shown here is derived from an EMBL/GenBank/DDBJ whole genome shotgun (WGS) entry which is preliminary data.</text>
</comment>
<dbReference type="EMBL" id="JAGSMN010001365">
    <property type="protein sequence ID" value="MBR7678328.1"/>
    <property type="molecule type" value="Genomic_DNA"/>
</dbReference>
<accession>A0A8T4J3G5</accession>
<sequence length="132" mass="14610">LDAGLSGRQIARLCGWHPSKTSRLENAHAVPTDADIRAWCAACRAEDRSADLIAASRSADSMYVEWKRMHRSGLRGIQESYLPLYQRTRGFRIYCSNVMPGVLQTPEYAAALFEVIADFHGVGDRTAPEAAN</sequence>
<keyword evidence="2" id="KW-1185">Reference proteome</keyword>
<proteinExistence type="predicted"/>
<name>A0A8T4J3G5_9ACTN</name>
<reference evidence="1" key="1">
    <citation type="submission" date="2021-04" db="EMBL/GenBank/DDBJ databases">
        <title>Sequencing of actinobacteria type strains.</title>
        <authorList>
            <person name="Nguyen G.-S."/>
            <person name="Wentzel A."/>
        </authorList>
    </citation>
    <scope>NUCLEOTIDE SEQUENCE</scope>
    <source>
        <strain evidence="1">DSM 42095</strain>
    </source>
</reference>
<evidence type="ECO:0000313" key="1">
    <source>
        <dbReference type="EMBL" id="MBR7678328.1"/>
    </source>
</evidence>
<organism evidence="1 2">
    <name type="scientific">Streptomyces daliensis</name>
    <dbReference type="NCBI Taxonomy" id="299421"/>
    <lineage>
        <taxon>Bacteria</taxon>
        <taxon>Bacillati</taxon>
        <taxon>Actinomycetota</taxon>
        <taxon>Actinomycetes</taxon>
        <taxon>Kitasatosporales</taxon>
        <taxon>Streptomycetaceae</taxon>
        <taxon>Streptomyces</taxon>
    </lineage>
</organism>
<feature type="non-terminal residue" evidence="1">
    <location>
        <position position="1"/>
    </location>
</feature>
<feature type="non-terminal residue" evidence="1">
    <location>
        <position position="132"/>
    </location>
</feature>
<protein>
    <submittedName>
        <fullName evidence="1">Helix-turn-helix domain-containing protein</fullName>
    </submittedName>
</protein>
<dbReference type="Proteomes" id="UP000675554">
    <property type="component" value="Unassembled WGS sequence"/>
</dbReference>
<gene>
    <name evidence="1" type="ORF">KDA82_36245</name>
</gene>